<dbReference type="Proteomes" id="UP000251960">
    <property type="component" value="Chromosome 9"/>
</dbReference>
<dbReference type="ExpressionAtlas" id="A0A3L6DEJ9">
    <property type="expression patterns" value="baseline and differential"/>
</dbReference>
<accession>A0A3L6DEJ9</accession>
<evidence type="ECO:0008006" key="4">
    <source>
        <dbReference type="Google" id="ProtNLM"/>
    </source>
</evidence>
<evidence type="ECO:0000256" key="1">
    <source>
        <dbReference type="SAM" id="MobiDB-lite"/>
    </source>
</evidence>
<comment type="caution">
    <text evidence="2">The sequence shown here is derived from an EMBL/GenBank/DDBJ whole genome shotgun (WGS) entry which is preliminary data.</text>
</comment>
<dbReference type="PANTHER" id="PTHR31300">
    <property type="entry name" value="LIPASE"/>
    <property type="match status" value="1"/>
</dbReference>
<dbReference type="InterPro" id="IPR006873">
    <property type="entry name" value="DUF620"/>
</dbReference>
<dbReference type="AlphaFoldDB" id="A0A3L6DEJ9"/>
<dbReference type="EMBL" id="NCVQ01000010">
    <property type="protein sequence ID" value="PWZ07050.1"/>
    <property type="molecule type" value="Genomic_DNA"/>
</dbReference>
<protein>
    <recommendedName>
        <fullName evidence="4">Lipase-like protein</fullName>
    </recommendedName>
</protein>
<dbReference type="Pfam" id="PF04788">
    <property type="entry name" value="DUF620"/>
    <property type="match status" value="1"/>
</dbReference>
<name>A0A3L6DEJ9_MAIZE</name>
<reference evidence="2 3" key="1">
    <citation type="journal article" date="2018" name="Nat. Genet.">
        <title>Extensive intraspecific gene order and gene structural variations between Mo17 and other maize genomes.</title>
        <authorList>
            <person name="Sun S."/>
            <person name="Zhou Y."/>
            <person name="Chen J."/>
            <person name="Shi J."/>
            <person name="Zhao H."/>
            <person name="Zhao H."/>
            <person name="Song W."/>
            <person name="Zhang M."/>
            <person name="Cui Y."/>
            <person name="Dong X."/>
            <person name="Liu H."/>
            <person name="Ma X."/>
            <person name="Jiao Y."/>
            <person name="Wang B."/>
            <person name="Wei X."/>
            <person name="Stein J.C."/>
            <person name="Glaubitz J.C."/>
            <person name="Lu F."/>
            <person name="Yu G."/>
            <person name="Liang C."/>
            <person name="Fengler K."/>
            <person name="Li B."/>
            <person name="Rafalski A."/>
            <person name="Schnable P.S."/>
            <person name="Ware D.H."/>
            <person name="Buckler E.S."/>
            <person name="Lai J."/>
        </authorList>
    </citation>
    <scope>NUCLEOTIDE SEQUENCE [LARGE SCALE GENOMIC DNA]</scope>
    <source>
        <strain evidence="3">cv. Missouri 17</strain>
        <tissue evidence="2">Seedling</tissue>
    </source>
</reference>
<evidence type="ECO:0000313" key="3">
    <source>
        <dbReference type="Proteomes" id="UP000251960"/>
    </source>
</evidence>
<evidence type="ECO:0000313" key="2">
    <source>
        <dbReference type="EMBL" id="PWZ07050.1"/>
    </source>
</evidence>
<organism evidence="2 3">
    <name type="scientific">Zea mays</name>
    <name type="common">Maize</name>
    <dbReference type="NCBI Taxonomy" id="4577"/>
    <lineage>
        <taxon>Eukaryota</taxon>
        <taxon>Viridiplantae</taxon>
        <taxon>Streptophyta</taxon>
        <taxon>Embryophyta</taxon>
        <taxon>Tracheophyta</taxon>
        <taxon>Spermatophyta</taxon>
        <taxon>Magnoliopsida</taxon>
        <taxon>Liliopsida</taxon>
        <taxon>Poales</taxon>
        <taxon>Poaceae</taxon>
        <taxon>PACMAD clade</taxon>
        <taxon>Panicoideae</taxon>
        <taxon>Andropogonodae</taxon>
        <taxon>Andropogoneae</taxon>
        <taxon>Tripsacinae</taxon>
        <taxon>Zea</taxon>
    </lineage>
</organism>
<proteinExistence type="predicted"/>
<gene>
    <name evidence="2" type="ORF">Zm00014a_014691</name>
</gene>
<sequence length="460" mass="49284">MEKESKQGFFSALKGEVVRGLSPGRSRGKSLLLPRSRKTAAAEEVAPPEKLAQYAPDPLVTHSGSLRPAGEVLAPLMEGPDVAEDDTFAEDSGRRDGFGQWVRGHLTRAPLIAGGGDGSFRRSDLRLLLGVMGAPLAPVSVSTAEPLPLASVKGAPIESSSAQYILQQYLAASGGAKVLRSVRNAYAMGKVRMVASEFETATRVLAVGGSKVRAGCNGSLVWRHTPWLGAHAAKGPVRPLRRALQGLDPLSTAGLFAEARCVGEKKVGDEECFILKLSADAETLRQRSEGPAEIIRHVVFGYFSQRTGLLVQVEDSHLTRIQPHAGGDAVYWETTISSFLEDYRAVDGVAIAHAGRSAVTLFRFGETAMSHTKTRMEEAWTIQEAAFDVPGLSTDCFIPPADVRRDSDSVGEPCELPPRGAKAGAVHPACDAVHSRRRRDVAPADGELATRSSGRWRCDF</sequence>
<dbReference type="PANTHER" id="PTHR31300:SF29">
    <property type="entry name" value="LIPASE-LIKE PROTEIN"/>
    <property type="match status" value="1"/>
</dbReference>
<feature type="region of interest" description="Disordered" evidence="1">
    <location>
        <begin position="20"/>
        <end position="66"/>
    </location>
</feature>